<sequence>MKYEDRKQLFHTARHRGKKLRKDHLSNEKDVLIKYSHGNDKTYSEKQEHRITGATLGYKCSFE</sequence>
<dbReference type="Proteomes" id="UP000828390">
    <property type="component" value="Unassembled WGS sequence"/>
</dbReference>
<name>A0A9D4HFJ5_DREPO</name>
<accession>A0A9D4HFJ5</accession>
<reference evidence="1" key="1">
    <citation type="journal article" date="2019" name="bioRxiv">
        <title>The Genome of the Zebra Mussel, Dreissena polymorpha: A Resource for Invasive Species Research.</title>
        <authorList>
            <person name="McCartney M.A."/>
            <person name="Auch B."/>
            <person name="Kono T."/>
            <person name="Mallez S."/>
            <person name="Zhang Y."/>
            <person name="Obille A."/>
            <person name="Becker A."/>
            <person name="Abrahante J.E."/>
            <person name="Garbe J."/>
            <person name="Badalamenti J.P."/>
            <person name="Herman A."/>
            <person name="Mangelson H."/>
            <person name="Liachko I."/>
            <person name="Sullivan S."/>
            <person name="Sone E.D."/>
            <person name="Koren S."/>
            <person name="Silverstein K.A.T."/>
            <person name="Beckman K.B."/>
            <person name="Gohl D.M."/>
        </authorList>
    </citation>
    <scope>NUCLEOTIDE SEQUENCE</scope>
    <source>
        <strain evidence="1">Duluth1</strain>
        <tissue evidence="1">Whole animal</tissue>
    </source>
</reference>
<gene>
    <name evidence="1" type="ORF">DPMN_060088</name>
</gene>
<reference evidence="1" key="2">
    <citation type="submission" date="2020-11" db="EMBL/GenBank/DDBJ databases">
        <authorList>
            <person name="McCartney M.A."/>
            <person name="Auch B."/>
            <person name="Kono T."/>
            <person name="Mallez S."/>
            <person name="Becker A."/>
            <person name="Gohl D.M."/>
            <person name="Silverstein K.A.T."/>
            <person name="Koren S."/>
            <person name="Bechman K.B."/>
            <person name="Herman A."/>
            <person name="Abrahante J.E."/>
            <person name="Garbe J."/>
        </authorList>
    </citation>
    <scope>NUCLEOTIDE SEQUENCE</scope>
    <source>
        <strain evidence="1">Duluth1</strain>
        <tissue evidence="1">Whole animal</tissue>
    </source>
</reference>
<dbReference type="AlphaFoldDB" id="A0A9D4HFJ5"/>
<comment type="caution">
    <text evidence="1">The sequence shown here is derived from an EMBL/GenBank/DDBJ whole genome shotgun (WGS) entry which is preliminary data.</text>
</comment>
<proteinExistence type="predicted"/>
<organism evidence="1 2">
    <name type="scientific">Dreissena polymorpha</name>
    <name type="common">Zebra mussel</name>
    <name type="synonym">Mytilus polymorpha</name>
    <dbReference type="NCBI Taxonomy" id="45954"/>
    <lineage>
        <taxon>Eukaryota</taxon>
        <taxon>Metazoa</taxon>
        <taxon>Spiralia</taxon>
        <taxon>Lophotrochozoa</taxon>
        <taxon>Mollusca</taxon>
        <taxon>Bivalvia</taxon>
        <taxon>Autobranchia</taxon>
        <taxon>Heteroconchia</taxon>
        <taxon>Euheterodonta</taxon>
        <taxon>Imparidentia</taxon>
        <taxon>Neoheterodontei</taxon>
        <taxon>Myida</taxon>
        <taxon>Dreissenoidea</taxon>
        <taxon>Dreissenidae</taxon>
        <taxon>Dreissena</taxon>
    </lineage>
</organism>
<keyword evidence="2" id="KW-1185">Reference proteome</keyword>
<protein>
    <submittedName>
        <fullName evidence="1">Uncharacterized protein</fullName>
    </submittedName>
</protein>
<evidence type="ECO:0000313" key="1">
    <source>
        <dbReference type="EMBL" id="KAH3717305.1"/>
    </source>
</evidence>
<dbReference type="EMBL" id="JAIWYP010000013">
    <property type="protein sequence ID" value="KAH3717305.1"/>
    <property type="molecule type" value="Genomic_DNA"/>
</dbReference>
<evidence type="ECO:0000313" key="2">
    <source>
        <dbReference type="Proteomes" id="UP000828390"/>
    </source>
</evidence>